<organism evidence="2 3">
    <name type="scientific">Acidisarcina polymorpha</name>
    <dbReference type="NCBI Taxonomy" id="2211140"/>
    <lineage>
        <taxon>Bacteria</taxon>
        <taxon>Pseudomonadati</taxon>
        <taxon>Acidobacteriota</taxon>
        <taxon>Terriglobia</taxon>
        <taxon>Terriglobales</taxon>
        <taxon>Acidobacteriaceae</taxon>
        <taxon>Acidisarcina</taxon>
    </lineage>
</organism>
<evidence type="ECO:0000256" key="1">
    <source>
        <dbReference type="SAM" id="MobiDB-lite"/>
    </source>
</evidence>
<evidence type="ECO:0000313" key="2">
    <source>
        <dbReference type="EMBL" id="AXC12637.1"/>
    </source>
</evidence>
<accession>A0A2Z5G1M1</accession>
<protein>
    <submittedName>
        <fullName evidence="2">Uncharacterized protein</fullName>
    </submittedName>
</protein>
<dbReference type="Proteomes" id="UP000253606">
    <property type="component" value="Chromosome"/>
</dbReference>
<dbReference type="KEGG" id="abas:ACPOL_3348"/>
<name>A0A2Z5G1M1_9BACT</name>
<proteinExistence type="predicted"/>
<dbReference type="EMBL" id="CP030840">
    <property type="protein sequence ID" value="AXC12637.1"/>
    <property type="molecule type" value="Genomic_DNA"/>
</dbReference>
<feature type="region of interest" description="Disordered" evidence="1">
    <location>
        <begin position="1"/>
        <end position="28"/>
    </location>
</feature>
<dbReference type="AlphaFoldDB" id="A0A2Z5G1M1"/>
<keyword evidence="3" id="KW-1185">Reference proteome</keyword>
<sequence>MDAVSFSAWATTEQNKEKCGGGKKSTEVSSGSYFLFESSSQSRHL</sequence>
<gene>
    <name evidence="2" type="ORF">ACPOL_3348</name>
</gene>
<evidence type="ECO:0000313" key="3">
    <source>
        <dbReference type="Proteomes" id="UP000253606"/>
    </source>
</evidence>
<reference evidence="2 3" key="1">
    <citation type="journal article" date="2018" name="Front. Microbiol.">
        <title>Hydrolytic Capabilities as a Key to Environmental Success: Chitinolytic and Cellulolytic Acidobacteria From Acidic Sub-arctic Soils and Boreal Peatlands.</title>
        <authorList>
            <person name="Belova S.E."/>
            <person name="Ravin N.V."/>
            <person name="Pankratov T.A."/>
            <person name="Rakitin A.L."/>
            <person name="Ivanova A.A."/>
            <person name="Beletsky A.V."/>
            <person name="Mardanov A.V."/>
            <person name="Sinninghe Damste J.S."/>
            <person name="Dedysh S.N."/>
        </authorList>
    </citation>
    <scope>NUCLEOTIDE SEQUENCE [LARGE SCALE GENOMIC DNA]</scope>
    <source>
        <strain evidence="2 3">SBC82</strain>
    </source>
</reference>
<feature type="compositionally biased region" description="Basic and acidic residues" evidence="1">
    <location>
        <begin position="14"/>
        <end position="26"/>
    </location>
</feature>